<keyword evidence="1" id="KW-0946">Virion</keyword>
<keyword evidence="2" id="KW-1185">Reference proteome</keyword>
<dbReference type="Proteomes" id="UP000052015">
    <property type="component" value="Unassembled WGS sequence"/>
</dbReference>
<evidence type="ECO:0000313" key="2">
    <source>
        <dbReference type="Proteomes" id="UP000052015"/>
    </source>
</evidence>
<gene>
    <name evidence="1" type="primary">cotI_2</name>
    <name evidence="1" type="ORF">ABG79_00595</name>
</gene>
<proteinExistence type="predicted"/>
<keyword evidence="1" id="KW-0167">Capsid protein</keyword>
<accession>A0A0R3K2J6</accession>
<dbReference type="InterPro" id="IPR047175">
    <property type="entry name" value="CotS-like"/>
</dbReference>
<dbReference type="PANTHER" id="PTHR39179">
    <property type="entry name" value="SPORE COAT PROTEIN I"/>
    <property type="match status" value="1"/>
</dbReference>
<reference evidence="1 2" key="1">
    <citation type="submission" date="2015-09" db="EMBL/GenBank/DDBJ databases">
        <title>Draft genome sequence of a Caloramator mitchellensis, a moderate thermophile from the Great Artesian Basin of Australia.</title>
        <authorList>
            <person name="Patel B.K."/>
        </authorList>
    </citation>
    <scope>NUCLEOTIDE SEQUENCE [LARGE SCALE GENOMIC DNA]</scope>
    <source>
        <strain evidence="1 2">VF08</strain>
    </source>
</reference>
<dbReference type="AlphaFoldDB" id="A0A0R3K2J6"/>
<dbReference type="OrthoDB" id="1950323at2"/>
<dbReference type="SUPFAM" id="SSF56112">
    <property type="entry name" value="Protein kinase-like (PK-like)"/>
    <property type="match status" value="1"/>
</dbReference>
<comment type="caution">
    <text evidence="1">The sequence shown here is derived from an EMBL/GenBank/DDBJ whole genome shotgun (WGS) entry which is preliminary data.</text>
</comment>
<name>A0A0R3K2J6_CALMK</name>
<organism evidence="1 2">
    <name type="scientific">Caloramator mitchellensis</name>
    <dbReference type="NCBI Taxonomy" id="908809"/>
    <lineage>
        <taxon>Bacteria</taxon>
        <taxon>Bacillati</taxon>
        <taxon>Bacillota</taxon>
        <taxon>Clostridia</taxon>
        <taxon>Eubacteriales</taxon>
        <taxon>Clostridiaceae</taxon>
        <taxon>Caloramator</taxon>
    </lineage>
</organism>
<dbReference type="STRING" id="908809.ABG79_00595"/>
<sequence length="284" mass="33409">MIREVKCKEWQIVFARSFEEFLYSRGFRNVLEIKYNKEGKLYTIKQNRIYIEVEKTDGKVFKFDGEKNIMEYCKMLAAFHNAAEGYVPPAGVKINVKWGRTVEKFKKQLKVMESFRDSLKDKKDLNEFESLVAKDLEDLIKRGKDAMRILRTLHFLNRLEDSMKNREVCLNKISDRAVSRGKKGLIITDLFEAGYNMIEEDLARLIKKAIEKMENKGTFSDIIKEYTAMRPLGPNSEEYIKAFVSFPYNSSKLISKYLKGKQLEYDKKYKKTKMKDDLCNLLEV</sequence>
<dbReference type="GO" id="GO:0042601">
    <property type="term" value="C:endospore-forming forespore"/>
    <property type="evidence" value="ECO:0007669"/>
    <property type="project" value="TreeGrafter"/>
</dbReference>
<dbReference type="RefSeq" id="WP_057976949.1">
    <property type="nucleotide sequence ID" value="NZ_LKHP01000002.1"/>
</dbReference>
<dbReference type="EMBL" id="LKHP01000002">
    <property type="protein sequence ID" value="KRQ87790.1"/>
    <property type="molecule type" value="Genomic_DNA"/>
</dbReference>
<dbReference type="PANTHER" id="PTHR39179:SF1">
    <property type="entry name" value="SPORE COAT PROTEIN I"/>
    <property type="match status" value="1"/>
</dbReference>
<protein>
    <submittedName>
        <fullName evidence="1">Spore coat protein I</fullName>
    </submittedName>
</protein>
<dbReference type="Gene3D" id="3.90.1200.10">
    <property type="match status" value="1"/>
</dbReference>
<dbReference type="InterPro" id="IPR011009">
    <property type="entry name" value="Kinase-like_dom_sf"/>
</dbReference>
<evidence type="ECO:0000313" key="1">
    <source>
        <dbReference type="EMBL" id="KRQ87790.1"/>
    </source>
</evidence>